<feature type="compositionally biased region" description="Pro residues" evidence="1">
    <location>
        <begin position="26"/>
        <end position="36"/>
    </location>
</feature>
<gene>
    <name evidence="3" type="ORF">ElP_46340</name>
</gene>
<feature type="region of interest" description="Disordered" evidence="1">
    <location>
        <begin position="1"/>
        <end position="92"/>
    </location>
</feature>
<feature type="compositionally biased region" description="Basic and acidic residues" evidence="1">
    <location>
        <begin position="1"/>
        <end position="10"/>
    </location>
</feature>
<evidence type="ECO:0000256" key="2">
    <source>
        <dbReference type="SAM" id="Phobius"/>
    </source>
</evidence>
<keyword evidence="2" id="KW-1133">Transmembrane helix</keyword>
<evidence type="ECO:0000256" key="1">
    <source>
        <dbReference type="SAM" id="MobiDB-lite"/>
    </source>
</evidence>
<protein>
    <submittedName>
        <fullName evidence="3">Uncharacterized protein</fullName>
    </submittedName>
</protein>
<keyword evidence="2" id="KW-0812">Transmembrane</keyword>
<feature type="transmembrane region" description="Helical" evidence="2">
    <location>
        <begin position="131"/>
        <end position="152"/>
    </location>
</feature>
<feature type="transmembrane region" description="Helical" evidence="2">
    <location>
        <begin position="107"/>
        <end position="125"/>
    </location>
</feature>
<dbReference type="Proteomes" id="UP000317835">
    <property type="component" value="Chromosome"/>
</dbReference>
<name>A0A518H784_9BACT</name>
<evidence type="ECO:0000313" key="4">
    <source>
        <dbReference type="Proteomes" id="UP000317835"/>
    </source>
</evidence>
<sequence length="290" mass="30998">MPDPQDDRPIADASAFFDDRDHQGPDPEPSAGPEPDPGGYDLADHGPPPGPSPVEEAPASLPPEVPMPTEAPPSAPRPHPARKPKVELSPATVDQPWSRMAEWGPTLAPIGLALLATAALAYLSLSLGGWAASIATAFIGLGIAVLLAYPIAITLERPVRMTPEHAIRDYYAALSHHVPHYRRMWLLLSSAGRTGAGFGSFPAFREYWAGLVSGLKAGEVGRLTPLSVRIEDFKADKSAGLEAIEASYSIAVFLRGREADGPLHSARAETTLSRGPDRMWYLDDGRLPGR</sequence>
<organism evidence="3 4">
    <name type="scientific">Tautonia plasticadhaerens</name>
    <dbReference type="NCBI Taxonomy" id="2527974"/>
    <lineage>
        <taxon>Bacteria</taxon>
        <taxon>Pseudomonadati</taxon>
        <taxon>Planctomycetota</taxon>
        <taxon>Planctomycetia</taxon>
        <taxon>Isosphaerales</taxon>
        <taxon>Isosphaeraceae</taxon>
        <taxon>Tautonia</taxon>
    </lineage>
</organism>
<dbReference type="EMBL" id="CP036426">
    <property type="protein sequence ID" value="QDV36705.1"/>
    <property type="molecule type" value="Genomic_DNA"/>
</dbReference>
<dbReference type="KEGG" id="tpla:ElP_46340"/>
<evidence type="ECO:0000313" key="3">
    <source>
        <dbReference type="EMBL" id="QDV36705.1"/>
    </source>
</evidence>
<dbReference type="AlphaFoldDB" id="A0A518H784"/>
<dbReference type="OrthoDB" id="284035at2"/>
<feature type="compositionally biased region" description="Pro residues" evidence="1">
    <location>
        <begin position="60"/>
        <end position="78"/>
    </location>
</feature>
<dbReference type="RefSeq" id="WP_145273401.1">
    <property type="nucleotide sequence ID" value="NZ_CP036426.1"/>
</dbReference>
<accession>A0A518H784</accession>
<reference evidence="3 4" key="1">
    <citation type="submission" date="2019-02" db="EMBL/GenBank/DDBJ databases">
        <title>Deep-cultivation of Planctomycetes and their phenomic and genomic characterization uncovers novel biology.</title>
        <authorList>
            <person name="Wiegand S."/>
            <person name="Jogler M."/>
            <person name="Boedeker C."/>
            <person name="Pinto D."/>
            <person name="Vollmers J."/>
            <person name="Rivas-Marin E."/>
            <person name="Kohn T."/>
            <person name="Peeters S.H."/>
            <person name="Heuer A."/>
            <person name="Rast P."/>
            <person name="Oberbeckmann S."/>
            <person name="Bunk B."/>
            <person name="Jeske O."/>
            <person name="Meyerdierks A."/>
            <person name="Storesund J.E."/>
            <person name="Kallscheuer N."/>
            <person name="Luecker S."/>
            <person name="Lage O.M."/>
            <person name="Pohl T."/>
            <person name="Merkel B.J."/>
            <person name="Hornburger P."/>
            <person name="Mueller R.-W."/>
            <person name="Bruemmer F."/>
            <person name="Labrenz M."/>
            <person name="Spormann A.M."/>
            <person name="Op den Camp H."/>
            <person name="Overmann J."/>
            <person name="Amann R."/>
            <person name="Jetten M.S.M."/>
            <person name="Mascher T."/>
            <person name="Medema M.H."/>
            <person name="Devos D.P."/>
            <person name="Kaster A.-K."/>
            <person name="Ovreas L."/>
            <person name="Rohde M."/>
            <person name="Galperin M.Y."/>
            <person name="Jogler C."/>
        </authorList>
    </citation>
    <scope>NUCLEOTIDE SEQUENCE [LARGE SCALE GENOMIC DNA]</scope>
    <source>
        <strain evidence="3 4">ElP</strain>
    </source>
</reference>
<proteinExistence type="predicted"/>
<keyword evidence="4" id="KW-1185">Reference proteome</keyword>
<keyword evidence="2" id="KW-0472">Membrane</keyword>